<organism evidence="2">
    <name type="scientific">viral metagenome</name>
    <dbReference type="NCBI Taxonomy" id="1070528"/>
    <lineage>
        <taxon>unclassified sequences</taxon>
        <taxon>metagenomes</taxon>
        <taxon>organismal metagenomes</taxon>
    </lineage>
</organism>
<proteinExistence type="predicted"/>
<accession>A0A6C0E2E4</accession>
<dbReference type="AlphaFoldDB" id="A0A6C0E2E4"/>
<evidence type="ECO:0000259" key="1">
    <source>
        <dbReference type="Pfam" id="PF18922"/>
    </source>
</evidence>
<protein>
    <recommendedName>
        <fullName evidence="1">DUF5672 domain-containing protein</fullName>
    </recommendedName>
</protein>
<sequence length="330" mass="38785">MSFVIKYGIVSKNIDVTQIVFDKCMYNNSLLIIPKGDTIRDTLFTDPIEGIRKCIFVFQNGSVVQYNDDQEVFIQMSFNVYTNSIPTQIKQCYCSKEYTAIIIEPRCHSALFFVLHNFLENLPSNWSIILFHGNINTVFISDMIDSKLVQHKHRIRLINLNVDNLSGDEYSSILKTKDIYNYVETDHFLVFQTDTLILKENKHIIYDFLQYDYVGAPWKMDHNVGNGGLSLRRKSKMLEIIDENNKHPIFEIYGNKYHASEIHEDIFFSYCKTVHVYKPDFETAKTFSVETILDMKSFGIHKPWQYLSPDEWEQLKNAYPEIQELKDLQF</sequence>
<evidence type="ECO:0000313" key="2">
    <source>
        <dbReference type="EMBL" id="QHT22791.1"/>
    </source>
</evidence>
<dbReference type="Pfam" id="PF18922">
    <property type="entry name" value="DUF5672"/>
    <property type="match status" value="1"/>
</dbReference>
<name>A0A6C0E2E4_9ZZZZ</name>
<reference evidence="2" key="1">
    <citation type="journal article" date="2020" name="Nature">
        <title>Giant virus diversity and host interactions through global metagenomics.</title>
        <authorList>
            <person name="Schulz F."/>
            <person name="Roux S."/>
            <person name="Paez-Espino D."/>
            <person name="Jungbluth S."/>
            <person name="Walsh D.A."/>
            <person name="Denef V.J."/>
            <person name="McMahon K.D."/>
            <person name="Konstantinidis K.T."/>
            <person name="Eloe-Fadrosh E.A."/>
            <person name="Kyrpides N.C."/>
            <person name="Woyke T."/>
        </authorList>
    </citation>
    <scope>NUCLEOTIDE SEQUENCE</scope>
    <source>
        <strain evidence="2">GVMAG-M-3300023179-114</strain>
    </source>
</reference>
<dbReference type="EMBL" id="MN739720">
    <property type="protein sequence ID" value="QHT22791.1"/>
    <property type="molecule type" value="Genomic_DNA"/>
</dbReference>
<feature type="domain" description="DUF5672" evidence="1">
    <location>
        <begin position="165"/>
        <end position="301"/>
    </location>
</feature>
<dbReference type="InterPro" id="IPR043729">
    <property type="entry name" value="DUF5672"/>
</dbReference>